<evidence type="ECO:0000256" key="2">
    <source>
        <dbReference type="SAM" id="Phobius"/>
    </source>
</evidence>
<evidence type="ECO:0000313" key="3">
    <source>
        <dbReference type="EMBL" id="OGZ22529.1"/>
    </source>
</evidence>
<feature type="transmembrane region" description="Helical" evidence="2">
    <location>
        <begin position="347"/>
        <end position="373"/>
    </location>
</feature>
<feature type="transmembrane region" description="Helical" evidence="2">
    <location>
        <begin position="38"/>
        <end position="57"/>
    </location>
</feature>
<feature type="transmembrane region" description="Helical" evidence="2">
    <location>
        <begin position="7"/>
        <end position="26"/>
    </location>
</feature>
<keyword evidence="2" id="KW-0812">Transmembrane</keyword>
<organism evidence="3 4">
    <name type="scientific">Candidatus Nealsonbacteria bacterium RIFCSPLOWO2_01_FULL_41_9</name>
    <dbReference type="NCBI Taxonomy" id="1801671"/>
    <lineage>
        <taxon>Bacteria</taxon>
        <taxon>Candidatus Nealsoniibacteriota</taxon>
    </lineage>
</organism>
<dbReference type="PROSITE" id="PS50005">
    <property type="entry name" value="TPR"/>
    <property type="match status" value="2"/>
</dbReference>
<dbReference type="Proteomes" id="UP000176406">
    <property type="component" value="Unassembled WGS sequence"/>
</dbReference>
<feature type="transmembrane region" description="Helical" evidence="2">
    <location>
        <begin position="134"/>
        <end position="158"/>
    </location>
</feature>
<feature type="transmembrane region" description="Helical" evidence="2">
    <location>
        <begin position="445"/>
        <end position="470"/>
    </location>
</feature>
<keyword evidence="2" id="KW-1133">Transmembrane helix</keyword>
<feature type="transmembrane region" description="Helical" evidence="2">
    <location>
        <begin position="208"/>
        <end position="224"/>
    </location>
</feature>
<dbReference type="PROSITE" id="PS50293">
    <property type="entry name" value="TPR_REGION"/>
    <property type="match status" value="1"/>
</dbReference>
<dbReference type="Gene3D" id="1.25.40.10">
    <property type="entry name" value="Tetratricopeptide repeat domain"/>
    <property type="match status" value="2"/>
</dbReference>
<sequence>MENIFNKIIAVSINLLVFLIPLFFLPFSFEAFEFNKQYLLFFLVLISLFAWLAKMVLADQEVRFKRTPLDVFVIGFLLVAVLSAVFSVDKESSIFGFYGRFSDGLIGLLSLGVLYFLITNNVKEINGILKTFSWSVFFVILTGYLAIFGILAKIGGLLPLPSFVRQNTFNLVSGSLEGLAIFLAIVILFLTGKILTNFKIQKSKLKNSPDWILLISSLGLLIIIDFSRSWWVLLASLVLFLAFALWKRIFKENVNRLLLPIFLIVVAGLFLSVNLISFQLPQEQVLGQGISWQVGFKSATDNIKSAFLGTGIGTFHYDFAKEKPVDFNQNRLWQIRFDRPGSYFSEILGTMGFLGFIFWLALIGMFLLISYFFSSKNSLSTNHQLPLLMAFAALTAGQFVYYQNTVLAFIFWLVLALSVVSWQPVRQAQGKEKVFSFKSFPELNLVFTTVLILVGLGALGTVFFGARFYLADKTFLRANMTQDPIPLLEKTIKLNPYQSQYLIILARAYLQDTLLELAKPAGQRDDAVLQAKVARTIDTAKTAVVMGSGQVAAWETQGMVYRDIRAFASGANDWAIKSFEKAIELEPTNPVLRTELAKVYIPENPEKAKEQLAKALELKPDYADAIFQKALIQEQEGNLAEAIRAVENLVLDNPYNAELRFQLGRLYYNNNQVDDSIAIFETVLQINPSHSNALYSLGVAWAKKGNNVKARSYFEQVLELNPDNQEVKSRLSELNKK</sequence>
<comment type="caution">
    <text evidence="3">The sequence shown here is derived from an EMBL/GenBank/DDBJ whole genome shotgun (WGS) entry which is preliminary data.</text>
</comment>
<dbReference type="AlphaFoldDB" id="A0A1G2E9Z2"/>
<protein>
    <submittedName>
        <fullName evidence="3">Uncharacterized protein</fullName>
    </submittedName>
</protein>
<evidence type="ECO:0000313" key="4">
    <source>
        <dbReference type="Proteomes" id="UP000176406"/>
    </source>
</evidence>
<dbReference type="SMART" id="SM00028">
    <property type="entry name" value="TPR"/>
    <property type="match status" value="5"/>
</dbReference>
<dbReference type="PANTHER" id="PTHR37422:SF17">
    <property type="entry name" value="O-ANTIGEN LIGASE"/>
    <property type="match status" value="1"/>
</dbReference>
<accession>A0A1G2E9Z2</accession>
<dbReference type="PANTHER" id="PTHR37422">
    <property type="entry name" value="TEICHURONIC ACID BIOSYNTHESIS PROTEIN TUAE"/>
    <property type="match status" value="1"/>
</dbReference>
<dbReference type="SUPFAM" id="SSF48452">
    <property type="entry name" value="TPR-like"/>
    <property type="match status" value="2"/>
</dbReference>
<dbReference type="InterPro" id="IPR051533">
    <property type="entry name" value="WaaL-like"/>
</dbReference>
<dbReference type="Pfam" id="PF13432">
    <property type="entry name" value="TPR_16"/>
    <property type="match status" value="2"/>
</dbReference>
<feature type="transmembrane region" description="Helical" evidence="2">
    <location>
        <begin position="230"/>
        <end position="246"/>
    </location>
</feature>
<feature type="transmembrane region" description="Helical" evidence="2">
    <location>
        <begin position="69"/>
        <end position="88"/>
    </location>
</feature>
<feature type="transmembrane region" description="Helical" evidence="2">
    <location>
        <begin position="178"/>
        <end position="196"/>
    </location>
</feature>
<feature type="transmembrane region" description="Helical" evidence="2">
    <location>
        <begin position="407"/>
        <end position="425"/>
    </location>
</feature>
<proteinExistence type="predicted"/>
<evidence type="ECO:0000256" key="1">
    <source>
        <dbReference type="PROSITE-ProRule" id="PRU00339"/>
    </source>
</evidence>
<dbReference type="InterPro" id="IPR019734">
    <property type="entry name" value="TPR_rpt"/>
</dbReference>
<dbReference type="EMBL" id="MHMG01000043">
    <property type="protein sequence ID" value="OGZ22529.1"/>
    <property type="molecule type" value="Genomic_DNA"/>
</dbReference>
<dbReference type="InterPro" id="IPR011990">
    <property type="entry name" value="TPR-like_helical_dom_sf"/>
</dbReference>
<gene>
    <name evidence="3" type="ORF">A3A08_02805</name>
</gene>
<feature type="repeat" description="TPR" evidence="1">
    <location>
        <begin position="691"/>
        <end position="724"/>
    </location>
</feature>
<keyword evidence="2" id="KW-0472">Membrane</keyword>
<feature type="transmembrane region" description="Helical" evidence="2">
    <location>
        <begin position="104"/>
        <end position="122"/>
    </location>
</feature>
<name>A0A1G2E9Z2_9BACT</name>
<keyword evidence="1" id="KW-0802">TPR repeat</keyword>
<feature type="repeat" description="TPR" evidence="1">
    <location>
        <begin position="657"/>
        <end position="690"/>
    </location>
</feature>
<feature type="transmembrane region" description="Helical" evidence="2">
    <location>
        <begin position="258"/>
        <end position="278"/>
    </location>
</feature>
<feature type="transmembrane region" description="Helical" evidence="2">
    <location>
        <begin position="385"/>
        <end position="401"/>
    </location>
</feature>
<reference evidence="3 4" key="1">
    <citation type="journal article" date="2016" name="Nat. Commun.">
        <title>Thousands of microbial genomes shed light on interconnected biogeochemical processes in an aquifer system.</title>
        <authorList>
            <person name="Anantharaman K."/>
            <person name="Brown C.T."/>
            <person name="Hug L.A."/>
            <person name="Sharon I."/>
            <person name="Castelle C.J."/>
            <person name="Probst A.J."/>
            <person name="Thomas B.C."/>
            <person name="Singh A."/>
            <person name="Wilkins M.J."/>
            <person name="Karaoz U."/>
            <person name="Brodie E.L."/>
            <person name="Williams K.H."/>
            <person name="Hubbard S.S."/>
            <person name="Banfield J.F."/>
        </authorList>
    </citation>
    <scope>NUCLEOTIDE SEQUENCE [LARGE SCALE GENOMIC DNA]</scope>
</reference>